<dbReference type="Gene3D" id="3.20.20.140">
    <property type="entry name" value="Metal-dependent hydrolases"/>
    <property type="match status" value="1"/>
</dbReference>
<feature type="binding site" evidence="3">
    <location>
        <position position="136"/>
    </location>
    <ligand>
        <name>a divalent metal cation</name>
        <dbReference type="ChEBI" id="CHEBI:60240"/>
        <label>2</label>
    </ligand>
</feature>
<dbReference type="OrthoDB" id="105927at2"/>
<dbReference type="InterPro" id="IPR001559">
    <property type="entry name" value="Phosphotriesterase"/>
</dbReference>
<feature type="binding site" evidence="3">
    <location>
        <position position="136"/>
    </location>
    <ligand>
        <name>a divalent metal cation</name>
        <dbReference type="ChEBI" id="CHEBI:60240"/>
        <label>1</label>
    </ligand>
</feature>
<dbReference type="AlphaFoldDB" id="A0A1I2QQX3"/>
<comment type="caution">
    <text evidence="4">Lacks conserved residue(s) required for the propagation of feature annotation.</text>
</comment>
<comment type="similarity">
    <text evidence="4">Belongs to the metallo-dependent hydrolases superfamily. Phosphotriesterase family.</text>
</comment>
<name>A0A1I2QQX3_9BACL</name>
<evidence type="ECO:0000256" key="1">
    <source>
        <dbReference type="ARBA" id="ARBA00022723"/>
    </source>
</evidence>
<evidence type="ECO:0000256" key="3">
    <source>
        <dbReference type="PIRSR" id="PIRSR601559-52"/>
    </source>
</evidence>
<feature type="binding site" evidence="3">
    <location>
        <position position="25"/>
    </location>
    <ligand>
        <name>a divalent metal cation</name>
        <dbReference type="ChEBI" id="CHEBI:60240"/>
        <label>1</label>
    </ligand>
</feature>
<reference evidence="5 6" key="1">
    <citation type="submission" date="2016-10" db="EMBL/GenBank/DDBJ databases">
        <authorList>
            <person name="de Groot N.N."/>
        </authorList>
    </citation>
    <scope>NUCLEOTIDE SEQUENCE [LARGE SCALE GENOMIC DNA]</scope>
    <source>
        <strain evidence="5 6">DSM 44945</strain>
    </source>
</reference>
<comment type="cofactor">
    <cofactor evidence="3">
        <name>a divalent metal cation</name>
        <dbReference type="ChEBI" id="CHEBI:60240"/>
    </cofactor>
    <text evidence="3">Binds 2 divalent metal cations per subunit.</text>
</comment>
<dbReference type="InterPro" id="IPR032466">
    <property type="entry name" value="Metal_Hydrolase"/>
</dbReference>
<keyword evidence="1 3" id="KW-0479">Metal-binding</keyword>
<feature type="binding site" evidence="3">
    <location>
        <position position="254"/>
    </location>
    <ligand>
        <name>a divalent metal cation</name>
        <dbReference type="ChEBI" id="CHEBI:60240"/>
        <label>1</label>
    </ligand>
</feature>
<organism evidence="5 6">
    <name type="scientific">Planifilum fulgidum</name>
    <dbReference type="NCBI Taxonomy" id="201973"/>
    <lineage>
        <taxon>Bacteria</taxon>
        <taxon>Bacillati</taxon>
        <taxon>Bacillota</taxon>
        <taxon>Bacilli</taxon>
        <taxon>Bacillales</taxon>
        <taxon>Thermoactinomycetaceae</taxon>
        <taxon>Planifilum</taxon>
    </lineage>
</organism>
<evidence type="ECO:0000313" key="5">
    <source>
        <dbReference type="EMBL" id="SFG28021.1"/>
    </source>
</evidence>
<dbReference type="EMBL" id="FOOK01000024">
    <property type="protein sequence ID" value="SFG28021.1"/>
    <property type="molecule type" value="Genomic_DNA"/>
</dbReference>
<dbReference type="GO" id="GO:0016787">
    <property type="term" value="F:hydrolase activity"/>
    <property type="evidence" value="ECO:0007669"/>
    <property type="project" value="UniProtKB-KW"/>
</dbReference>
<dbReference type="CDD" id="cd00530">
    <property type="entry name" value="PTE"/>
    <property type="match status" value="1"/>
</dbReference>
<dbReference type="STRING" id="201973.SAMN04488025_12423"/>
<dbReference type="PROSITE" id="PS51347">
    <property type="entry name" value="PHOSPHOTRIESTERASE_2"/>
    <property type="match status" value="1"/>
</dbReference>
<feature type="binding site" evidence="3">
    <location>
        <position position="169"/>
    </location>
    <ligand>
        <name>a divalent metal cation</name>
        <dbReference type="ChEBI" id="CHEBI:60240"/>
        <label>2</label>
    </ligand>
</feature>
<dbReference type="PANTHER" id="PTHR10819:SF3">
    <property type="entry name" value="PHOSPHOTRIESTERASE-RELATED PROTEIN"/>
    <property type="match status" value="1"/>
</dbReference>
<dbReference type="Pfam" id="PF02126">
    <property type="entry name" value="PTE"/>
    <property type="match status" value="1"/>
</dbReference>
<gene>
    <name evidence="5" type="ORF">SAMN04488025_12423</name>
</gene>
<dbReference type="Proteomes" id="UP000198661">
    <property type="component" value="Unassembled WGS sequence"/>
</dbReference>
<evidence type="ECO:0000313" key="6">
    <source>
        <dbReference type="Proteomes" id="UP000198661"/>
    </source>
</evidence>
<dbReference type="SUPFAM" id="SSF51556">
    <property type="entry name" value="Metallo-dependent hydrolases"/>
    <property type="match status" value="1"/>
</dbReference>
<keyword evidence="6" id="KW-1185">Reference proteome</keyword>
<proteinExistence type="inferred from homology"/>
<keyword evidence="2" id="KW-0378">Hydrolase</keyword>
<accession>A0A1I2QQX3</accession>
<dbReference type="PIRSF" id="PIRSF016839">
    <property type="entry name" value="PhP"/>
    <property type="match status" value="1"/>
</dbReference>
<evidence type="ECO:0000256" key="4">
    <source>
        <dbReference type="PROSITE-ProRule" id="PRU00679"/>
    </source>
</evidence>
<dbReference type="PANTHER" id="PTHR10819">
    <property type="entry name" value="PHOSPHOTRIESTERASE-RELATED"/>
    <property type="match status" value="1"/>
</dbReference>
<feature type="binding site" evidence="3">
    <location>
        <position position="23"/>
    </location>
    <ligand>
        <name>a divalent metal cation</name>
        <dbReference type="ChEBI" id="CHEBI:60240"/>
        <label>1</label>
    </ligand>
</feature>
<evidence type="ECO:0000256" key="2">
    <source>
        <dbReference type="ARBA" id="ARBA00022801"/>
    </source>
</evidence>
<feature type="binding site" evidence="3">
    <location>
        <position position="197"/>
    </location>
    <ligand>
        <name>a divalent metal cation</name>
        <dbReference type="ChEBI" id="CHEBI:60240"/>
        <label>2</label>
    </ligand>
</feature>
<protein>
    <submittedName>
        <fullName evidence="5">Phosphotriesterase-related protein</fullName>
    </submittedName>
</protein>
<sequence length="304" mass="34130">MTKTIRTVTGDISPESFGPTMIHEHLVLDLSRIRRDDDPILSDSEEMDRELEGLKAAGCGGIVEVTNRGMGRDVEALRRMSERHGLPIVAATGYYKQTYYPEEVKEQSEEEIEELFVRELTEGIGDTGVRAGIIAEIGSSLNEMTAEEEKVFRAAARAQKRTGAPLSTHCELGTLGPVQVRLFDELGADLSKVSIGHQDLNGNRAEYETMLKAGVYIQFDTIGKNNYRPESERLSDLLYLLDRGYVGQLMLSCDITKKSYLKVNGGFGYEYLFTRFIPRLLDGGVSRREIETMLVENPRRFLSF</sequence>
<dbReference type="GO" id="GO:0008270">
    <property type="term" value="F:zinc ion binding"/>
    <property type="evidence" value="ECO:0007669"/>
    <property type="project" value="InterPro"/>
</dbReference>
<dbReference type="RefSeq" id="WP_092039573.1">
    <property type="nucleotide sequence ID" value="NZ_FOOK01000024.1"/>
</dbReference>